<dbReference type="Pfam" id="PF13563">
    <property type="entry name" value="2_5_RNA_ligase2"/>
    <property type="match status" value="1"/>
</dbReference>
<dbReference type="SUPFAM" id="SSF55144">
    <property type="entry name" value="LigT-like"/>
    <property type="match status" value="1"/>
</dbReference>
<sequence length="192" mass="22690">MSGYRDYMLLLRPDEFVTGKIAYYKAVAESLVGEYPSCKSTAHISIAQYPRQKPFMFQPALDILQRKLETLKPVSVTVNNFKFFVHKNNTYTIYAAIDLNLQSDNWFNQICKHMRINRKSLTPHITVARTINENQFLRLWPHFRFVPFKAQCLLDNLTVLEKETLNPSSKWSICREFKFYREQDLAVELQKK</sequence>
<reference evidence="1" key="1">
    <citation type="submission" date="2022-04" db="EMBL/GenBank/DDBJ databases">
        <title>Mucilaginibacter sp. RS28 isolated from freshwater.</title>
        <authorList>
            <person name="Ko S.-R."/>
        </authorList>
    </citation>
    <scope>NUCLEOTIDE SEQUENCE</scope>
    <source>
        <strain evidence="1">RS28</strain>
    </source>
</reference>
<gene>
    <name evidence="1" type="ORF">MUY27_07315</name>
</gene>
<dbReference type="InterPro" id="IPR009097">
    <property type="entry name" value="Cyclic_Pdiesterase"/>
</dbReference>
<dbReference type="Proteomes" id="UP001139450">
    <property type="component" value="Unassembled WGS sequence"/>
</dbReference>
<dbReference type="AlphaFoldDB" id="A0A9X1X1Y2"/>
<dbReference type="RefSeq" id="WP_245129351.1">
    <property type="nucleotide sequence ID" value="NZ_JALJEJ010000003.1"/>
</dbReference>
<organism evidence="1 2">
    <name type="scientific">Mucilaginibacter straminoryzae</name>
    <dbReference type="NCBI Taxonomy" id="2932774"/>
    <lineage>
        <taxon>Bacteria</taxon>
        <taxon>Pseudomonadati</taxon>
        <taxon>Bacteroidota</taxon>
        <taxon>Sphingobacteriia</taxon>
        <taxon>Sphingobacteriales</taxon>
        <taxon>Sphingobacteriaceae</taxon>
        <taxon>Mucilaginibacter</taxon>
    </lineage>
</organism>
<dbReference type="EMBL" id="JALJEJ010000003">
    <property type="protein sequence ID" value="MCJ8209513.1"/>
    <property type="molecule type" value="Genomic_DNA"/>
</dbReference>
<evidence type="ECO:0000313" key="1">
    <source>
        <dbReference type="EMBL" id="MCJ8209513.1"/>
    </source>
</evidence>
<protein>
    <submittedName>
        <fullName evidence="1">2'-5' RNA ligase family protein</fullName>
    </submittedName>
</protein>
<comment type="caution">
    <text evidence="1">The sequence shown here is derived from an EMBL/GenBank/DDBJ whole genome shotgun (WGS) entry which is preliminary data.</text>
</comment>
<dbReference type="Gene3D" id="3.90.1140.10">
    <property type="entry name" value="Cyclic phosphodiesterase"/>
    <property type="match status" value="1"/>
</dbReference>
<proteinExistence type="predicted"/>
<dbReference type="GO" id="GO:0016874">
    <property type="term" value="F:ligase activity"/>
    <property type="evidence" value="ECO:0007669"/>
    <property type="project" value="UniProtKB-KW"/>
</dbReference>
<name>A0A9X1X1Y2_9SPHI</name>
<evidence type="ECO:0000313" key="2">
    <source>
        <dbReference type="Proteomes" id="UP001139450"/>
    </source>
</evidence>
<keyword evidence="1" id="KW-0436">Ligase</keyword>
<accession>A0A9X1X1Y2</accession>
<keyword evidence="2" id="KW-1185">Reference proteome</keyword>